<comment type="caution">
    <text evidence="11">Lacks conserved residue(s) required for the propagation of feature annotation.</text>
</comment>
<feature type="active site" description="Proton acceptor" evidence="11">
    <location>
        <position position="271"/>
    </location>
</feature>
<feature type="domain" description="DAGKc" evidence="12">
    <location>
        <begin position="2"/>
        <end position="133"/>
    </location>
</feature>
<comment type="similarity">
    <text evidence="11">Belongs to the diacylglycerol/lipid kinase family. YegS lipid kinase subfamily.</text>
</comment>
<evidence type="ECO:0000313" key="13">
    <source>
        <dbReference type="EMBL" id="RDK92072.1"/>
    </source>
</evidence>
<dbReference type="PANTHER" id="PTHR12358">
    <property type="entry name" value="SPHINGOSINE KINASE"/>
    <property type="match status" value="1"/>
</dbReference>
<comment type="caution">
    <text evidence="13">The sequence shown here is derived from an EMBL/GenBank/DDBJ whole genome shotgun (WGS) entry which is preliminary data.</text>
</comment>
<dbReference type="InterPro" id="IPR017438">
    <property type="entry name" value="ATP-NAD_kinase_N"/>
</dbReference>
<evidence type="ECO:0000256" key="11">
    <source>
        <dbReference type="HAMAP-Rule" id="MF_01377"/>
    </source>
</evidence>
<dbReference type="Pfam" id="PF19279">
    <property type="entry name" value="YegS_C"/>
    <property type="match status" value="1"/>
</dbReference>
<dbReference type="GO" id="GO:0008654">
    <property type="term" value="P:phospholipid biosynthetic process"/>
    <property type="evidence" value="ECO:0007669"/>
    <property type="project" value="UniProtKB-UniRule"/>
</dbReference>
<dbReference type="GO" id="GO:0005886">
    <property type="term" value="C:plasma membrane"/>
    <property type="evidence" value="ECO:0007669"/>
    <property type="project" value="TreeGrafter"/>
</dbReference>
<dbReference type="HAMAP" id="MF_01377">
    <property type="entry name" value="YegS"/>
    <property type="match status" value="1"/>
</dbReference>
<keyword evidence="6 11" id="KW-0067">ATP-binding</keyword>
<dbReference type="InterPro" id="IPR005218">
    <property type="entry name" value="Diacylglycerol/lipid_kinase"/>
</dbReference>
<keyword evidence="14" id="KW-1185">Reference proteome</keyword>
<sequence length="299" mass="31591">MTQRHPALIILNGKSAGNESVRDAITASRNAGETLHVRVTWEHGDAARYVAEAISLGVGTVIAAGGDGTVNEVSGALFNHSGHDKPTLGIIPLGTANDFATACRIPAAPDVALNLALHARAVPVDLVRVNRTHFFINMATGGFGTRITTETPEKLKAALGGASYFLHGLLRLDTLKPDFCKVSGPDFTWQGNALVVGVGNGRQAGGGQPMCPDALLNDGRIQLRILAADELLPSLLEGLLNGEQSKNIINAELPWLEIETPHDVMLNLDGEPLSGSHFRFDVEPGAITCRLPPDCPLLA</sequence>
<evidence type="ECO:0000313" key="14">
    <source>
        <dbReference type="Proteomes" id="UP000254848"/>
    </source>
</evidence>
<feature type="binding site" evidence="11">
    <location>
        <position position="40"/>
    </location>
    <ligand>
        <name>ATP</name>
        <dbReference type="ChEBI" id="CHEBI:30616"/>
    </ligand>
</feature>
<keyword evidence="9 11" id="KW-0594">Phospholipid biosynthesis</keyword>
<keyword evidence="10 11" id="KW-1208">Phospholipid metabolism</keyword>
<feature type="binding site" evidence="11">
    <location>
        <position position="95"/>
    </location>
    <ligand>
        <name>ATP</name>
        <dbReference type="ChEBI" id="CHEBI:30616"/>
    </ligand>
</feature>
<keyword evidence="2 11" id="KW-0808">Transferase</keyword>
<keyword evidence="1 11" id="KW-0444">Lipid biosynthesis</keyword>
<dbReference type="EMBL" id="QRAP01000004">
    <property type="protein sequence ID" value="RDK92072.1"/>
    <property type="molecule type" value="Genomic_DNA"/>
</dbReference>
<dbReference type="Pfam" id="PF00781">
    <property type="entry name" value="DAGK_cat"/>
    <property type="match status" value="1"/>
</dbReference>
<dbReference type="InterPro" id="IPR001206">
    <property type="entry name" value="Diacylglycerol_kinase_cat_dom"/>
</dbReference>
<evidence type="ECO:0000259" key="12">
    <source>
        <dbReference type="PROSITE" id="PS50146"/>
    </source>
</evidence>
<keyword evidence="7 11" id="KW-0460">Magnesium</keyword>
<evidence type="ECO:0000256" key="4">
    <source>
        <dbReference type="ARBA" id="ARBA00022741"/>
    </source>
</evidence>
<evidence type="ECO:0000256" key="1">
    <source>
        <dbReference type="ARBA" id="ARBA00022516"/>
    </source>
</evidence>
<organism evidence="13 14">
    <name type="scientific">Enterobacillus tribolii</name>
    <dbReference type="NCBI Taxonomy" id="1487935"/>
    <lineage>
        <taxon>Bacteria</taxon>
        <taxon>Pseudomonadati</taxon>
        <taxon>Pseudomonadota</taxon>
        <taxon>Gammaproteobacteria</taxon>
        <taxon>Enterobacterales</taxon>
        <taxon>Hafniaceae</taxon>
        <taxon>Enterobacillus</taxon>
    </lineage>
</organism>
<dbReference type="AlphaFoldDB" id="A0A370QS28"/>
<dbReference type="EC" id="2.7.1.-" evidence="11"/>
<evidence type="ECO:0000256" key="2">
    <source>
        <dbReference type="ARBA" id="ARBA00022679"/>
    </source>
</evidence>
<dbReference type="GO" id="GO:0005524">
    <property type="term" value="F:ATP binding"/>
    <property type="evidence" value="ECO:0007669"/>
    <property type="project" value="UniProtKB-UniRule"/>
</dbReference>
<dbReference type="Gene3D" id="3.40.50.10330">
    <property type="entry name" value="Probable inorganic polyphosphate/atp-NAD kinase, domain 1"/>
    <property type="match status" value="1"/>
</dbReference>
<dbReference type="InterPro" id="IPR045540">
    <property type="entry name" value="YegS/DAGK_C"/>
</dbReference>
<dbReference type="InterPro" id="IPR022433">
    <property type="entry name" value="Lip_kinase_YegS"/>
</dbReference>
<keyword evidence="4 11" id="KW-0547">Nucleotide-binding</keyword>
<dbReference type="GO" id="GO:0005737">
    <property type="term" value="C:cytoplasm"/>
    <property type="evidence" value="ECO:0007669"/>
    <property type="project" value="UniProtKB-SubCell"/>
</dbReference>
<keyword evidence="3 11" id="KW-0479">Metal-binding</keyword>
<evidence type="ECO:0000256" key="3">
    <source>
        <dbReference type="ARBA" id="ARBA00022723"/>
    </source>
</evidence>
<reference evidence="13 14" key="1">
    <citation type="submission" date="2018-07" db="EMBL/GenBank/DDBJ databases">
        <title>Genomic Encyclopedia of Type Strains, Phase IV (KMG-IV): sequencing the most valuable type-strain genomes for metagenomic binning, comparative biology and taxonomic classification.</title>
        <authorList>
            <person name="Goeker M."/>
        </authorList>
    </citation>
    <scope>NUCLEOTIDE SEQUENCE [LARGE SCALE GENOMIC DNA]</scope>
    <source>
        <strain evidence="13 14">DSM 103736</strain>
    </source>
</reference>
<dbReference type="SUPFAM" id="SSF111331">
    <property type="entry name" value="NAD kinase/diacylglycerol kinase-like"/>
    <property type="match status" value="1"/>
</dbReference>
<proteinExistence type="inferred from homology"/>
<dbReference type="Proteomes" id="UP000254848">
    <property type="component" value="Unassembled WGS sequence"/>
</dbReference>
<keyword evidence="5 11" id="KW-0418">Kinase</keyword>
<keyword evidence="8 11" id="KW-0443">Lipid metabolism</keyword>
<dbReference type="GO" id="GO:0001727">
    <property type="term" value="F:lipid kinase activity"/>
    <property type="evidence" value="ECO:0007669"/>
    <property type="project" value="UniProtKB-UniRule"/>
</dbReference>
<dbReference type="NCBIfam" id="NF009602">
    <property type="entry name" value="PRK13054.1"/>
    <property type="match status" value="1"/>
</dbReference>
<dbReference type="RefSeq" id="WP_115458397.1">
    <property type="nucleotide sequence ID" value="NZ_QRAP01000004.1"/>
</dbReference>
<evidence type="ECO:0000256" key="5">
    <source>
        <dbReference type="ARBA" id="ARBA00022777"/>
    </source>
</evidence>
<evidence type="ECO:0000256" key="9">
    <source>
        <dbReference type="ARBA" id="ARBA00023209"/>
    </source>
</evidence>
<accession>A0A370QS28</accession>
<evidence type="ECO:0000256" key="10">
    <source>
        <dbReference type="ARBA" id="ARBA00023264"/>
    </source>
</evidence>
<protein>
    <recommendedName>
        <fullName evidence="11">Probable lipid kinase YegS-like</fullName>
        <ecNumber evidence="11">2.7.1.-</ecNumber>
    </recommendedName>
</protein>
<feature type="binding site" evidence="11">
    <location>
        <position position="218"/>
    </location>
    <ligand>
        <name>Mg(2+)</name>
        <dbReference type="ChEBI" id="CHEBI:18420"/>
    </ligand>
</feature>
<feature type="binding site" evidence="11">
    <location>
        <position position="215"/>
    </location>
    <ligand>
        <name>Mg(2+)</name>
        <dbReference type="ChEBI" id="CHEBI:18420"/>
    </ligand>
</feature>
<gene>
    <name evidence="13" type="ORF">C8D90_104229</name>
</gene>
<feature type="binding site" evidence="11">
    <location>
        <begin position="66"/>
        <end position="72"/>
    </location>
    <ligand>
        <name>ATP</name>
        <dbReference type="ChEBI" id="CHEBI:30616"/>
    </ligand>
</feature>
<dbReference type="PROSITE" id="PS50146">
    <property type="entry name" value="DAGK"/>
    <property type="match status" value="1"/>
</dbReference>
<dbReference type="InterPro" id="IPR016064">
    <property type="entry name" value="NAD/diacylglycerol_kinase_sf"/>
</dbReference>
<comment type="subcellular location">
    <subcellularLocation>
        <location evidence="11">Cytoplasm</location>
    </subcellularLocation>
</comment>
<dbReference type="NCBIfam" id="TIGR03702">
    <property type="entry name" value="lip_kinase_YegS"/>
    <property type="match status" value="1"/>
</dbReference>
<name>A0A370QS28_9GAMM</name>
<dbReference type="PANTHER" id="PTHR12358:SF106">
    <property type="entry name" value="LIPID KINASE YEGS"/>
    <property type="match status" value="1"/>
</dbReference>
<comment type="cofactor">
    <cofactor evidence="11">
        <name>Mg(2+)</name>
        <dbReference type="ChEBI" id="CHEBI:18420"/>
    </cofactor>
    <cofactor evidence="11">
        <name>Ca(2+)</name>
        <dbReference type="ChEBI" id="CHEBI:29108"/>
    </cofactor>
    <text evidence="11">Binds 1 Mg(2+) ion per subunit. Ca(2+) may be able to substitute.</text>
</comment>
<evidence type="ECO:0000256" key="7">
    <source>
        <dbReference type="ARBA" id="ARBA00022842"/>
    </source>
</evidence>
<dbReference type="Gene3D" id="2.60.200.40">
    <property type="match status" value="1"/>
</dbReference>
<comment type="function">
    <text evidence="11">Probably phosphorylates lipids; the in vivo substrate is unknown.</text>
</comment>
<evidence type="ECO:0000256" key="8">
    <source>
        <dbReference type="ARBA" id="ARBA00023098"/>
    </source>
</evidence>
<dbReference type="NCBIfam" id="TIGR00147">
    <property type="entry name" value="YegS/Rv2252/BmrU family lipid kinase"/>
    <property type="match status" value="1"/>
</dbReference>
<dbReference type="InterPro" id="IPR050187">
    <property type="entry name" value="Lipid_Phosphate_FormReg"/>
</dbReference>
<dbReference type="OrthoDB" id="142078at2"/>
<keyword evidence="11" id="KW-0963">Cytoplasm</keyword>
<dbReference type="SMART" id="SM00046">
    <property type="entry name" value="DAGKc"/>
    <property type="match status" value="1"/>
</dbReference>
<dbReference type="GO" id="GO:0000287">
    <property type="term" value="F:magnesium ion binding"/>
    <property type="evidence" value="ECO:0007669"/>
    <property type="project" value="UniProtKB-UniRule"/>
</dbReference>
<evidence type="ECO:0000256" key="6">
    <source>
        <dbReference type="ARBA" id="ARBA00022840"/>
    </source>
</evidence>